<dbReference type="InterPro" id="IPR024500">
    <property type="entry name" value="DUF3074"/>
</dbReference>
<dbReference type="Gene3D" id="3.30.530.20">
    <property type="match status" value="1"/>
</dbReference>
<comment type="caution">
    <text evidence="2">The sequence shown here is derived from an EMBL/GenBank/DDBJ whole genome shotgun (WGS) entry which is preliminary data.</text>
</comment>
<accession>A0A9Q5N4B9</accession>
<evidence type="ECO:0000313" key="3">
    <source>
        <dbReference type="Proteomes" id="UP000757232"/>
    </source>
</evidence>
<dbReference type="InterPro" id="IPR023393">
    <property type="entry name" value="START-like_dom_sf"/>
</dbReference>
<dbReference type="PANTHER" id="PTHR40370">
    <property type="entry name" value="EXPRESSED PROTEIN"/>
    <property type="match status" value="1"/>
</dbReference>
<dbReference type="AlphaFoldDB" id="A0A9Q5N4B9"/>
<evidence type="ECO:0000313" key="2">
    <source>
        <dbReference type="EMBL" id="OCB84273.1"/>
    </source>
</evidence>
<name>A0A9Q5N4B9_SANBA</name>
<dbReference type="Pfam" id="PF11274">
    <property type="entry name" value="DUF3074"/>
    <property type="match status" value="1"/>
</dbReference>
<keyword evidence="3" id="KW-1185">Reference proteome</keyword>
<dbReference type="Proteomes" id="UP000757232">
    <property type="component" value="Unassembled WGS sequence"/>
</dbReference>
<proteinExistence type="predicted"/>
<feature type="domain" description="DUF3074" evidence="1">
    <location>
        <begin position="65"/>
        <end position="227"/>
    </location>
</feature>
<reference evidence="2" key="1">
    <citation type="submission" date="2016-06" db="EMBL/GenBank/DDBJ databases">
        <title>Draft Genome sequence of the fungus Inonotus baumii.</title>
        <authorList>
            <person name="Zhu H."/>
            <person name="Lin W."/>
        </authorList>
    </citation>
    <scope>NUCLEOTIDE SEQUENCE</scope>
    <source>
        <strain evidence="2">821</strain>
    </source>
</reference>
<protein>
    <recommendedName>
        <fullName evidence="1">DUF3074 domain-containing protein</fullName>
    </recommendedName>
</protein>
<gene>
    <name evidence="2" type="ORF">A7U60_g8952</name>
</gene>
<evidence type="ECO:0000259" key="1">
    <source>
        <dbReference type="Pfam" id="PF11274"/>
    </source>
</evidence>
<sequence length="260" mass="28964">MLLPSGTKLNLAPVKSSEIPPEDKLLQAGRELIEATLKWKHTKDYCKGVVRGYTAPKQADDEEPWFCRASEHASVEITFDEFWFGLGINKPEHERKFVHSIDHVVLLKKLSDRAAIWNLHYKFNPPISNRTFTVLQVIHLDTSGERKSGIILSIPVDVTADPEMSKAELKGARGRYVAVERLQELENGKTEWRMATSSTPGGSIPSFVAQASIPSTVANDVTLFLKWYNSDKEYFKKGVAKDVQEPALSTPSAAEPISSA</sequence>
<dbReference type="OrthoDB" id="6423603at2759"/>
<organism evidence="2 3">
    <name type="scientific">Sanghuangporus baumii</name>
    <name type="common">Phellinus baumii</name>
    <dbReference type="NCBI Taxonomy" id="108892"/>
    <lineage>
        <taxon>Eukaryota</taxon>
        <taxon>Fungi</taxon>
        <taxon>Dikarya</taxon>
        <taxon>Basidiomycota</taxon>
        <taxon>Agaricomycotina</taxon>
        <taxon>Agaricomycetes</taxon>
        <taxon>Hymenochaetales</taxon>
        <taxon>Hymenochaetaceae</taxon>
        <taxon>Sanghuangporus</taxon>
    </lineage>
</organism>
<dbReference type="SUPFAM" id="SSF55961">
    <property type="entry name" value="Bet v1-like"/>
    <property type="match status" value="1"/>
</dbReference>
<dbReference type="PANTHER" id="PTHR40370:SF1">
    <property type="entry name" value="DUF3074 DOMAIN-CONTAINING PROTEIN"/>
    <property type="match status" value="1"/>
</dbReference>
<dbReference type="EMBL" id="LNZH02000216">
    <property type="protein sequence ID" value="OCB84273.1"/>
    <property type="molecule type" value="Genomic_DNA"/>
</dbReference>